<evidence type="ECO:0000313" key="3">
    <source>
        <dbReference type="Proteomes" id="UP001189429"/>
    </source>
</evidence>
<evidence type="ECO:0000313" key="2">
    <source>
        <dbReference type="EMBL" id="CAK0831135.1"/>
    </source>
</evidence>
<accession>A0ABN9SHI4</accession>
<name>A0ABN9SHI4_9DINO</name>
<dbReference type="Proteomes" id="UP001189429">
    <property type="component" value="Unassembled WGS sequence"/>
</dbReference>
<keyword evidence="3" id="KW-1185">Reference proteome</keyword>
<dbReference type="Gene3D" id="3.60.40.10">
    <property type="entry name" value="PPM-type phosphatase domain"/>
    <property type="match status" value="1"/>
</dbReference>
<feature type="region of interest" description="Disordered" evidence="1">
    <location>
        <begin position="281"/>
        <end position="325"/>
    </location>
</feature>
<proteinExistence type="predicted"/>
<feature type="region of interest" description="Disordered" evidence="1">
    <location>
        <begin position="795"/>
        <end position="880"/>
    </location>
</feature>
<dbReference type="EMBL" id="CAUYUJ010011126">
    <property type="protein sequence ID" value="CAK0831135.1"/>
    <property type="molecule type" value="Genomic_DNA"/>
</dbReference>
<gene>
    <name evidence="2" type="ORF">PCOR1329_LOCUS29567</name>
</gene>
<reference evidence="2" key="1">
    <citation type="submission" date="2023-10" db="EMBL/GenBank/DDBJ databases">
        <authorList>
            <person name="Chen Y."/>
            <person name="Shah S."/>
            <person name="Dougan E. K."/>
            <person name="Thang M."/>
            <person name="Chan C."/>
        </authorList>
    </citation>
    <scope>NUCLEOTIDE SEQUENCE [LARGE SCALE GENOMIC DNA]</scope>
</reference>
<comment type="caution">
    <text evidence="2">The sequence shown here is derived from an EMBL/GenBank/DDBJ whole genome shotgun (WGS) entry which is preliminary data.</text>
</comment>
<dbReference type="InterPro" id="IPR036457">
    <property type="entry name" value="PPM-type-like_dom_sf"/>
</dbReference>
<evidence type="ECO:0000256" key="1">
    <source>
        <dbReference type="SAM" id="MobiDB-lite"/>
    </source>
</evidence>
<evidence type="ECO:0008006" key="4">
    <source>
        <dbReference type="Google" id="ProtNLM"/>
    </source>
</evidence>
<organism evidence="2 3">
    <name type="scientific">Prorocentrum cordatum</name>
    <dbReference type="NCBI Taxonomy" id="2364126"/>
    <lineage>
        <taxon>Eukaryota</taxon>
        <taxon>Sar</taxon>
        <taxon>Alveolata</taxon>
        <taxon>Dinophyceae</taxon>
        <taxon>Prorocentrales</taxon>
        <taxon>Prorocentraceae</taxon>
        <taxon>Prorocentrum</taxon>
    </lineage>
</organism>
<dbReference type="SUPFAM" id="SSF81606">
    <property type="entry name" value="PP2C-like"/>
    <property type="match status" value="1"/>
</dbReference>
<sequence>MAYTRRAHRLCRPVLPGFASPVSLREEDPGGASLGDVTTAHAEQFAVDAFVREALAGALAAQAGLDASGVEVAMRLQGRPEAAGAVRGEVLVSYRIGGESLRGRQGVVSALSGLSPPAVGEAFAAQLAEVAHSQQLPGLFDATVEAAPDPRLREVPPGALEEPAAPLPLAGAGPGAQLARAARAAGASFCCMMAADVEDTCGTCFPIAAAAAGSECGESRASCLACGGGAAWCASGHSEAEFPGPSAGWGVVAPALAVATLGAACAAAVLLRSRAGRLAGGAQAARPEFPKPTSSVLAGIGSPSPTRPAGPDGSGPAPPPLGVRARSAAPPVRVLAMGGNCIAGAGLPEAALALAEARPGATLALAGGELFQSDTGRHVPRGDVLQITQGRNAPFRDGATACFDAELAAQLPRTLAAAMPMMLRLASWCAAKAQRPLLNRPSADMTAAAANWGVVCDGVSGVAPRFNPEDLSWDLRNCLRFLLRQRFHWAGDEQEFDAQVAREIGGDVRSMAAGAPAVWRKSALTGSYTRLFITGGHHVRIAAASGEVIGPKQVAFLLGVARVGVDLERAAAQADCGAVNLNPRDIIICCSDGIVDNVPYESFKVILTGTDDDVHAAADQMVKCAQLHGAPKPDDISIVIGVVGCAWGLGHALRRGAPSWPAAAALVGATRSRRVPASAGGTLKRQSPNGTCGKDQRASAAGIAEGHVCLVGFRFVQYNWCAGRGLGGEVSSLRRTKREAQGRLQAADLTESCPTSSAPRRAKFSWSVGPRLHDVSVGRSWASRLSLRCPRGAMSQRRAVPMPRVPLEEAESGASLHGASSIERQRTPDPPSFSKAHGPGIPALEAGCSPNIPLPDFHGKLRQAPAAPQPDDEEEPRTAREDAAREKFYYQFPEESEPPEACTVNLSAALPFGMQRQRTPTGSFGGLFDPPLAAGWSDCAKDFRGELRKSAAGDQVVSIGTLGHPHSCSEPCKHRKRKTGCLLGASCPRCHLCHWRSERALAALEQRPAALAPARAQAPPQPPWEMALPAPPQAAREAPRLVEPARKDQPAYVTLCASFGERPGPPCGAEAAPLAELHSEGPPGAVGGGAAGYPSVGSVGHPVACQWPCKYASKSRGCKVGPSCTRCHLCRWTRSVEHAKQILDVSGQARRGLPGPSCA</sequence>
<protein>
    <recommendedName>
        <fullName evidence="4">PPM-type phosphatase domain-containing protein</fullName>
    </recommendedName>
</protein>